<evidence type="ECO:0000313" key="3">
    <source>
        <dbReference type="Proteomes" id="UP001370490"/>
    </source>
</evidence>
<evidence type="ECO:0000313" key="2">
    <source>
        <dbReference type="EMBL" id="KAK6945060.1"/>
    </source>
</evidence>
<dbReference type="EMBL" id="JBAMMX010000003">
    <property type="protein sequence ID" value="KAK6945060.1"/>
    <property type="molecule type" value="Genomic_DNA"/>
</dbReference>
<evidence type="ECO:0000256" key="1">
    <source>
        <dbReference type="SAM" id="MobiDB-lite"/>
    </source>
</evidence>
<feature type="region of interest" description="Disordered" evidence="1">
    <location>
        <begin position="50"/>
        <end position="87"/>
    </location>
</feature>
<feature type="compositionally biased region" description="Basic and acidic residues" evidence="1">
    <location>
        <begin position="70"/>
        <end position="80"/>
    </location>
</feature>
<dbReference type="PANTHER" id="PTHR34198">
    <property type="entry name" value="OS01G0175100 PROTEIN"/>
    <property type="match status" value="1"/>
</dbReference>
<sequence>MALATNVLSFQPATTIRASATSGDQTSRKTTSTSSPNWWTPIFGWPSDPDYINSSSTSTTNGLTLANEKPQSRSESDPVTRPRFNPGCFTEEKARQLRIMNMELESFHDGMYHSAVASRLVSDIKIKNRSKSRSL</sequence>
<accession>A0AAN8ZTV2</accession>
<dbReference type="PANTHER" id="PTHR34198:SF1">
    <property type="entry name" value="OS01G0104300 PROTEIN"/>
    <property type="match status" value="1"/>
</dbReference>
<comment type="caution">
    <text evidence="2">The sequence shown here is derived from an EMBL/GenBank/DDBJ whole genome shotgun (WGS) entry which is preliminary data.</text>
</comment>
<proteinExistence type="predicted"/>
<protein>
    <submittedName>
        <fullName evidence="2">Uncharacterized protein</fullName>
    </submittedName>
</protein>
<dbReference type="Proteomes" id="UP001370490">
    <property type="component" value="Unassembled WGS sequence"/>
</dbReference>
<organism evidence="2 3">
    <name type="scientific">Dillenia turbinata</name>
    <dbReference type="NCBI Taxonomy" id="194707"/>
    <lineage>
        <taxon>Eukaryota</taxon>
        <taxon>Viridiplantae</taxon>
        <taxon>Streptophyta</taxon>
        <taxon>Embryophyta</taxon>
        <taxon>Tracheophyta</taxon>
        <taxon>Spermatophyta</taxon>
        <taxon>Magnoliopsida</taxon>
        <taxon>eudicotyledons</taxon>
        <taxon>Gunneridae</taxon>
        <taxon>Pentapetalae</taxon>
        <taxon>Dilleniales</taxon>
        <taxon>Dilleniaceae</taxon>
        <taxon>Dillenia</taxon>
    </lineage>
</organism>
<dbReference type="AlphaFoldDB" id="A0AAN8ZTV2"/>
<name>A0AAN8ZTV2_9MAGN</name>
<gene>
    <name evidence="2" type="ORF">RJ641_026162</name>
</gene>
<reference evidence="2 3" key="1">
    <citation type="submission" date="2023-12" db="EMBL/GenBank/DDBJ databases">
        <title>A high-quality genome assembly for Dillenia turbinata (Dilleniales).</title>
        <authorList>
            <person name="Chanderbali A."/>
        </authorList>
    </citation>
    <scope>NUCLEOTIDE SEQUENCE [LARGE SCALE GENOMIC DNA]</scope>
    <source>
        <strain evidence="2">LSX21</strain>
        <tissue evidence="2">Leaf</tissue>
    </source>
</reference>
<keyword evidence="3" id="KW-1185">Reference proteome</keyword>